<feature type="signal peptide" evidence="1">
    <location>
        <begin position="1"/>
        <end position="24"/>
    </location>
</feature>
<sequence>MIFPINSLFFVFVQTQLLLKAGHSFFVEEISPNAENKKKEVVGNTDLTPILSNFPDCLVQYYEFSPNLIETTSTQIKNPVQLTTPYKPQFRDNENGVNDRPKMIWTSCAVIVAVVTGDYVFDYDISRSIEFMAVTNAITFITTHSDNINFMSIVRDLGLHNGPSFLIKLQKINHVANFLETLHSSVYVLEKHISMLTMCKKSRHPMDIF</sequence>
<comment type="caution">
    <text evidence="2">The sequence shown here is derived from an EMBL/GenBank/DDBJ whole genome shotgun (WGS) entry which is preliminary data.</text>
</comment>
<gene>
    <name evidence="2" type="ORF">AFUS01_LOCUS40645</name>
</gene>
<reference evidence="2" key="1">
    <citation type="submission" date="2021-06" db="EMBL/GenBank/DDBJ databases">
        <authorList>
            <person name="Hodson N. C."/>
            <person name="Mongue J. A."/>
            <person name="Jaron S. K."/>
        </authorList>
    </citation>
    <scope>NUCLEOTIDE SEQUENCE</scope>
</reference>
<protein>
    <submittedName>
        <fullName evidence="2">Uncharacterized protein</fullName>
    </submittedName>
</protein>
<name>A0A8J2LFT6_9HEXA</name>
<keyword evidence="3" id="KW-1185">Reference proteome</keyword>
<dbReference type="AlphaFoldDB" id="A0A8J2LFT6"/>
<feature type="chain" id="PRO_5035156039" evidence="1">
    <location>
        <begin position="25"/>
        <end position="209"/>
    </location>
</feature>
<evidence type="ECO:0000313" key="3">
    <source>
        <dbReference type="Proteomes" id="UP000708208"/>
    </source>
</evidence>
<dbReference type="EMBL" id="CAJVCH010557911">
    <property type="protein sequence ID" value="CAG7830873.1"/>
    <property type="molecule type" value="Genomic_DNA"/>
</dbReference>
<organism evidence="2 3">
    <name type="scientific">Allacma fusca</name>
    <dbReference type="NCBI Taxonomy" id="39272"/>
    <lineage>
        <taxon>Eukaryota</taxon>
        <taxon>Metazoa</taxon>
        <taxon>Ecdysozoa</taxon>
        <taxon>Arthropoda</taxon>
        <taxon>Hexapoda</taxon>
        <taxon>Collembola</taxon>
        <taxon>Symphypleona</taxon>
        <taxon>Sminthuridae</taxon>
        <taxon>Allacma</taxon>
    </lineage>
</organism>
<keyword evidence="1" id="KW-0732">Signal</keyword>
<evidence type="ECO:0000313" key="2">
    <source>
        <dbReference type="EMBL" id="CAG7830873.1"/>
    </source>
</evidence>
<accession>A0A8J2LFT6</accession>
<evidence type="ECO:0000256" key="1">
    <source>
        <dbReference type="SAM" id="SignalP"/>
    </source>
</evidence>
<dbReference type="Proteomes" id="UP000708208">
    <property type="component" value="Unassembled WGS sequence"/>
</dbReference>
<proteinExistence type="predicted"/>